<evidence type="ECO:0000256" key="3">
    <source>
        <dbReference type="SAM" id="Coils"/>
    </source>
</evidence>
<feature type="transmembrane region" description="Helical" evidence="4">
    <location>
        <begin position="85"/>
        <end position="105"/>
    </location>
</feature>
<dbReference type="EMBL" id="BSOG01000001">
    <property type="protein sequence ID" value="GLR11709.1"/>
    <property type="molecule type" value="Genomic_DNA"/>
</dbReference>
<organism evidence="5 6">
    <name type="scientific">Chitinimonas prasina</name>
    <dbReference type="NCBI Taxonomy" id="1434937"/>
    <lineage>
        <taxon>Bacteria</taxon>
        <taxon>Pseudomonadati</taxon>
        <taxon>Pseudomonadota</taxon>
        <taxon>Betaproteobacteria</taxon>
        <taxon>Neisseriales</taxon>
        <taxon>Chitinibacteraceae</taxon>
        <taxon>Chitinimonas</taxon>
    </lineage>
</organism>
<dbReference type="InterPro" id="IPR019734">
    <property type="entry name" value="TPR_rpt"/>
</dbReference>
<dbReference type="Proteomes" id="UP001156706">
    <property type="component" value="Unassembled WGS sequence"/>
</dbReference>
<keyword evidence="1" id="KW-0677">Repeat</keyword>
<evidence type="ECO:0000256" key="4">
    <source>
        <dbReference type="SAM" id="Phobius"/>
    </source>
</evidence>
<keyword evidence="4" id="KW-1133">Transmembrane helix</keyword>
<reference evidence="6" key="1">
    <citation type="journal article" date="2019" name="Int. J. Syst. Evol. Microbiol.">
        <title>The Global Catalogue of Microorganisms (GCM) 10K type strain sequencing project: providing services to taxonomists for standard genome sequencing and annotation.</title>
        <authorList>
            <consortium name="The Broad Institute Genomics Platform"/>
            <consortium name="The Broad Institute Genome Sequencing Center for Infectious Disease"/>
            <person name="Wu L."/>
            <person name="Ma J."/>
        </authorList>
    </citation>
    <scope>NUCLEOTIDE SEQUENCE [LARGE SCALE GENOMIC DNA]</scope>
    <source>
        <strain evidence="6">NBRC 110044</strain>
    </source>
</reference>
<dbReference type="RefSeq" id="WP_284194851.1">
    <property type="nucleotide sequence ID" value="NZ_BSOG01000001.1"/>
</dbReference>
<evidence type="ECO:0008006" key="7">
    <source>
        <dbReference type="Google" id="ProtNLM"/>
    </source>
</evidence>
<accession>A0ABQ5YA79</accession>
<dbReference type="PANTHER" id="PTHR44943:SF8">
    <property type="entry name" value="TPR REPEAT-CONTAINING PROTEIN MJ0263"/>
    <property type="match status" value="1"/>
</dbReference>
<keyword evidence="4" id="KW-0812">Transmembrane</keyword>
<dbReference type="Pfam" id="PF13181">
    <property type="entry name" value="TPR_8"/>
    <property type="match status" value="1"/>
</dbReference>
<evidence type="ECO:0000256" key="1">
    <source>
        <dbReference type="ARBA" id="ARBA00022737"/>
    </source>
</evidence>
<evidence type="ECO:0000313" key="5">
    <source>
        <dbReference type="EMBL" id="GLR11709.1"/>
    </source>
</evidence>
<keyword evidence="3" id="KW-0175">Coiled coil</keyword>
<proteinExistence type="predicted"/>
<sequence length="720" mass="80440">MREILLGVFLSLACFAEAATTDLDLSREEVRAYREKTIVLEKDVAFLKEATGNRLEAQDKRITDIGLSTDQHANHIAAVANQTTYLGYLIAFIALVGGFAAYFTATRQAKEAANKWFESNAQELRTQIDALKNEADDLQKQLRQRAIDAHSEIDQHATDVTKHATDTQQAISAMAQRMFSNAFSTDQVPQPSADAATIEAVQAASEALESKPERDFKSDDHFTRGLNEFLANRFDSALHIFEKALERAQVEKLMPERHIWLMFARAASLGELGRSEESVAVYDEIDRSFGPSDRISVRELVAAALLNKGVKLCQLNRREEGIAIYDEIDLRFGEDTSPDIRERVAYALFNKSIVLHQLDRMDEEIAVYDEVNRRYGNDESPALVELVAVALFNKSTKLGEVGRYEEAIAICDEIVRCYGKKESVALRLVVAKALVGKGSWFGQLGRSEEAVAIIDEVDWRFGKDDNSALRELVANALLNKGTYFGRLDRSEEAIAVYNEIDRRYGEDTSSALREWVARALVTKGLALGQLDRREEEIASYEEIDRRYGKDESLFLVELVAKALVSKGNALVKLDRREEAIAVYDEVERRFGIGDSAVLQGVTADALNGRAYARILQAKHSWQTEVGRQGFLDHAISDLTRAQVNSSGGSRATILGNLGYAFFLSGKTDHAEDLTKECLRLGGDESLQAQRADAGVQRIELLDSEYETLLDRLWDDLRPES</sequence>
<dbReference type="InterPro" id="IPR051685">
    <property type="entry name" value="Ycf3/AcsC/BcsC/TPR_MFPF"/>
</dbReference>
<dbReference type="PANTHER" id="PTHR44943">
    <property type="entry name" value="CELLULOSE SYNTHASE OPERON PROTEIN C"/>
    <property type="match status" value="1"/>
</dbReference>
<comment type="caution">
    <text evidence="5">The sequence shown here is derived from an EMBL/GenBank/DDBJ whole genome shotgun (WGS) entry which is preliminary data.</text>
</comment>
<dbReference type="SUPFAM" id="SSF48452">
    <property type="entry name" value="TPR-like"/>
    <property type="match status" value="3"/>
</dbReference>
<evidence type="ECO:0000256" key="2">
    <source>
        <dbReference type="ARBA" id="ARBA00022803"/>
    </source>
</evidence>
<name>A0ABQ5YA79_9NEIS</name>
<protein>
    <recommendedName>
        <fullName evidence="7">Tetratricopeptide repeat protein</fullName>
    </recommendedName>
</protein>
<dbReference type="InterPro" id="IPR011990">
    <property type="entry name" value="TPR-like_helical_dom_sf"/>
</dbReference>
<keyword evidence="4" id="KW-0472">Membrane</keyword>
<dbReference type="SMART" id="SM00028">
    <property type="entry name" value="TPR"/>
    <property type="match status" value="8"/>
</dbReference>
<keyword evidence="6" id="KW-1185">Reference proteome</keyword>
<gene>
    <name evidence="5" type="ORF">GCM10007907_04990</name>
</gene>
<evidence type="ECO:0000313" key="6">
    <source>
        <dbReference type="Proteomes" id="UP001156706"/>
    </source>
</evidence>
<dbReference type="Gene3D" id="1.25.40.10">
    <property type="entry name" value="Tetratricopeptide repeat domain"/>
    <property type="match status" value="3"/>
</dbReference>
<keyword evidence="2" id="KW-0802">TPR repeat</keyword>
<feature type="coiled-coil region" evidence="3">
    <location>
        <begin position="114"/>
        <end position="148"/>
    </location>
</feature>